<dbReference type="GO" id="GO:0006900">
    <property type="term" value="P:vesicle budding from membrane"/>
    <property type="evidence" value="ECO:0007669"/>
    <property type="project" value="TreeGrafter"/>
</dbReference>
<protein>
    <recommendedName>
        <fullName evidence="7">Vacuolar protein sorting-associated protein 60</fullName>
    </recommendedName>
</protein>
<feature type="compositionally biased region" description="Polar residues" evidence="4">
    <location>
        <begin position="204"/>
        <end position="214"/>
    </location>
</feature>
<feature type="region of interest" description="Disordered" evidence="4">
    <location>
        <begin position="192"/>
        <end position="214"/>
    </location>
</feature>
<comment type="caution">
    <text evidence="5">The sequence shown here is derived from an EMBL/GenBank/DDBJ whole genome shotgun (WGS) entry which is preliminary data.</text>
</comment>
<comment type="similarity">
    <text evidence="1">Belongs to the SNF7 family.</text>
</comment>
<proteinExistence type="inferred from homology"/>
<reference evidence="5 6" key="1">
    <citation type="journal article" date="2020" name="ISME J.">
        <title>Uncovering the hidden diversity of litter-decomposition mechanisms in mushroom-forming fungi.</title>
        <authorList>
            <person name="Floudas D."/>
            <person name="Bentzer J."/>
            <person name="Ahren D."/>
            <person name="Johansson T."/>
            <person name="Persson P."/>
            <person name="Tunlid A."/>
        </authorList>
    </citation>
    <scope>NUCLEOTIDE SEQUENCE [LARGE SCALE GENOMIC DNA]</scope>
    <source>
        <strain evidence="5 6">CBS 101986</strain>
    </source>
</reference>
<dbReference type="PANTHER" id="PTHR22761">
    <property type="entry name" value="CHARGED MULTIVESICULAR BODY PROTEIN"/>
    <property type="match status" value="1"/>
</dbReference>
<dbReference type="GO" id="GO:0005771">
    <property type="term" value="C:multivesicular body"/>
    <property type="evidence" value="ECO:0007669"/>
    <property type="project" value="TreeGrafter"/>
</dbReference>
<dbReference type="PANTHER" id="PTHR22761:SF12">
    <property type="entry name" value="CHARGED MULTIVESICULAR BODY PROTEIN 5"/>
    <property type="match status" value="1"/>
</dbReference>
<evidence type="ECO:0008006" key="7">
    <source>
        <dbReference type="Google" id="ProtNLM"/>
    </source>
</evidence>
<accession>A0A8H5F3U1</accession>
<evidence type="ECO:0000256" key="4">
    <source>
        <dbReference type="SAM" id="MobiDB-lite"/>
    </source>
</evidence>
<evidence type="ECO:0000256" key="1">
    <source>
        <dbReference type="ARBA" id="ARBA00006190"/>
    </source>
</evidence>
<feature type="region of interest" description="Disordered" evidence="4">
    <location>
        <begin position="1"/>
        <end position="21"/>
    </location>
</feature>
<evidence type="ECO:0000256" key="3">
    <source>
        <dbReference type="SAM" id="Coils"/>
    </source>
</evidence>
<name>A0A8H5F3U1_9AGAR</name>
<evidence type="ECO:0000313" key="6">
    <source>
        <dbReference type="Proteomes" id="UP000567179"/>
    </source>
</evidence>
<dbReference type="EMBL" id="JAACJJ010000028">
    <property type="protein sequence ID" value="KAF5322810.1"/>
    <property type="molecule type" value="Genomic_DNA"/>
</dbReference>
<dbReference type="Pfam" id="PF03357">
    <property type="entry name" value="Snf7"/>
    <property type="match status" value="1"/>
</dbReference>
<dbReference type="InterPro" id="IPR005024">
    <property type="entry name" value="Snf7_fam"/>
</dbReference>
<keyword evidence="6" id="KW-1185">Reference proteome</keyword>
<gene>
    <name evidence="5" type="ORF">D9619_000479</name>
</gene>
<evidence type="ECO:0000313" key="5">
    <source>
        <dbReference type="EMBL" id="KAF5322810.1"/>
    </source>
</evidence>
<keyword evidence="2 3" id="KW-0175">Coiled coil</keyword>
<dbReference type="AlphaFoldDB" id="A0A8H5F3U1"/>
<organism evidence="5 6">
    <name type="scientific">Psilocybe cf. subviscida</name>
    <dbReference type="NCBI Taxonomy" id="2480587"/>
    <lineage>
        <taxon>Eukaryota</taxon>
        <taxon>Fungi</taxon>
        <taxon>Dikarya</taxon>
        <taxon>Basidiomycota</taxon>
        <taxon>Agaricomycotina</taxon>
        <taxon>Agaricomycetes</taxon>
        <taxon>Agaricomycetidae</taxon>
        <taxon>Agaricales</taxon>
        <taxon>Agaricineae</taxon>
        <taxon>Strophariaceae</taxon>
        <taxon>Psilocybe</taxon>
    </lineage>
</organism>
<dbReference type="Proteomes" id="UP000567179">
    <property type="component" value="Unassembled WGS sequence"/>
</dbReference>
<dbReference type="GO" id="GO:0032511">
    <property type="term" value="P:late endosome to vacuole transport via multivesicular body sorting pathway"/>
    <property type="evidence" value="ECO:0007669"/>
    <property type="project" value="TreeGrafter"/>
</dbReference>
<sequence length="214" mass="24127">MNRLFGSSASKKPKPTLQDAINSTDARVSTIEVKIRKLDAELGRYKDQMSKLRNGPGKDAIQQRALRTLKQKKMYEAQIAQLAQQTFNMESAALATDNLRNTMATVDAMNIANKEMKKQYGKINIDKIENMHFEMEDLLEQANEIQESLGRSYDVPDELDEADLEAELDALGLEEEEEGPSYLADLNKVPDFIDEAPQELGETPQKQEAMKQTS</sequence>
<feature type="compositionally biased region" description="Polar residues" evidence="4">
    <location>
        <begin position="1"/>
        <end position="10"/>
    </location>
</feature>
<evidence type="ECO:0000256" key="2">
    <source>
        <dbReference type="ARBA" id="ARBA00023054"/>
    </source>
</evidence>
<feature type="coiled-coil region" evidence="3">
    <location>
        <begin position="28"/>
        <end position="55"/>
    </location>
</feature>
<dbReference type="OrthoDB" id="3973241at2759"/>
<dbReference type="Gene3D" id="6.10.250.1710">
    <property type="match status" value="1"/>
</dbReference>